<accession>A0A7X8TTD7</accession>
<evidence type="ECO:0000259" key="3">
    <source>
        <dbReference type="Pfam" id="PF17992"/>
    </source>
</evidence>
<dbReference type="InterPro" id="IPR040669">
    <property type="entry name" value="Agarase_CBM"/>
</dbReference>
<name>A0A7X8TTD7_9VIBR</name>
<feature type="chain" id="PRO_5030596311" evidence="2">
    <location>
        <begin position="22"/>
        <end position="933"/>
    </location>
</feature>
<feature type="compositionally biased region" description="Acidic residues" evidence="1">
    <location>
        <begin position="886"/>
        <end position="895"/>
    </location>
</feature>
<dbReference type="Proteomes" id="UP000535589">
    <property type="component" value="Unassembled WGS sequence"/>
</dbReference>
<keyword evidence="2" id="KW-0732">Signal</keyword>
<dbReference type="RefSeq" id="WP_168837316.1">
    <property type="nucleotide sequence ID" value="NZ_JABAIK010000017.1"/>
</dbReference>
<evidence type="ECO:0000256" key="2">
    <source>
        <dbReference type="SAM" id="SignalP"/>
    </source>
</evidence>
<evidence type="ECO:0000313" key="4">
    <source>
        <dbReference type="EMBL" id="NLS14222.1"/>
    </source>
</evidence>
<evidence type="ECO:0000313" key="5">
    <source>
        <dbReference type="Proteomes" id="UP000535589"/>
    </source>
</evidence>
<dbReference type="Gene3D" id="3.20.20.80">
    <property type="entry name" value="Glycosidases"/>
    <property type="match status" value="2"/>
</dbReference>
<dbReference type="EMBL" id="JABAIK010000017">
    <property type="protein sequence ID" value="NLS14222.1"/>
    <property type="molecule type" value="Genomic_DNA"/>
</dbReference>
<evidence type="ECO:0000256" key="1">
    <source>
        <dbReference type="SAM" id="MobiDB-lite"/>
    </source>
</evidence>
<gene>
    <name evidence="4" type="ORF">HGP28_15150</name>
</gene>
<feature type="region of interest" description="Disordered" evidence="1">
    <location>
        <begin position="882"/>
        <end position="909"/>
    </location>
</feature>
<dbReference type="SUPFAM" id="SSF51445">
    <property type="entry name" value="(Trans)glycosidases"/>
    <property type="match status" value="1"/>
</dbReference>
<keyword evidence="5" id="KW-1185">Reference proteome</keyword>
<dbReference type="Gene3D" id="2.60.120.430">
    <property type="entry name" value="Galactose-binding lectin"/>
    <property type="match status" value="1"/>
</dbReference>
<protein>
    <submittedName>
        <fullName evidence="4">Beta-agarase</fullName>
    </submittedName>
</protein>
<reference evidence="4 5" key="1">
    <citation type="submission" date="2020-04" db="EMBL/GenBank/DDBJ databases">
        <title>Vibrio sp. SM6, a novel species isolated from seawater.</title>
        <authorList>
            <person name="Wang X."/>
        </authorList>
    </citation>
    <scope>NUCLEOTIDE SEQUENCE [LARGE SCALE GENOMIC DNA]</scope>
    <source>
        <strain evidence="4 5">SM6</strain>
    </source>
</reference>
<comment type="caution">
    <text evidence="4">The sequence shown here is derived from an EMBL/GenBank/DDBJ whole genome shotgun (WGS) entry which is preliminary data.</text>
</comment>
<proteinExistence type="predicted"/>
<feature type="signal peptide" evidence="2">
    <location>
        <begin position="1"/>
        <end position="21"/>
    </location>
</feature>
<organism evidence="4 5">
    <name type="scientific">Vibrio agarilyticus</name>
    <dbReference type="NCBI Taxonomy" id="2726741"/>
    <lineage>
        <taxon>Bacteria</taxon>
        <taxon>Pseudomonadati</taxon>
        <taxon>Pseudomonadota</taxon>
        <taxon>Gammaproteobacteria</taxon>
        <taxon>Vibrionales</taxon>
        <taxon>Vibrionaceae</taxon>
        <taxon>Vibrio</taxon>
    </lineage>
</organism>
<dbReference type="Pfam" id="PF17992">
    <property type="entry name" value="Agarase_CBM"/>
    <property type="match status" value="1"/>
</dbReference>
<feature type="domain" description="Agarase CBM-like" evidence="3">
    <location>
        <begin position="229"/>
        <end position="383"/>
    </location>
</feature>
<dbReference type="AlphaFoldDB" id="A0A7X8TTD7"/>
<sequence>MKFSKLVYALLISGVALPSLAATQLVTSFEQGEKHSYTIDGYGDAGVTPVTEPVTNGVQSLKVELGAKYAGGAKIYAPTWFGWGEQKYVVFDIVNLGSENVNYGVKALSNDIWEDRSAIFDLFNVEANTTLKDVKFSLDTTEWGNIGAEYTKAGIMELQFFTGETPNQTVYIDNIRISDGEIDEPVEPGQPEPASKVTAAPVNTLQLVDDFEEQYSHVYLDSGVTLALVDSKVSQGSKAAKINFPAAYDAIKFYPSEAWNWSNETLGQHGAIALDVTNTGDQDTTLYGRLQSGYDSEQIVGTSYGYNIKAGETKTVYISLNNNAKLNVVDEVGMRQLPAYSMSHWEDPIALDLAQVSEIRYYTDNQSTAEFVFDNLRVIPDLNHQTGFSEIVDALGQNNHFDFTNKIKSKSQLSGLGAKEAQLLGKLVKRSPYGGALPNSGIEADQSCVLTNAASFNVCKTPQGKWYLVDPEGNAFFSSGLANIRLADTYTMTGVSNDTPSSLRQGMFTDIPSNYINSNYGPVFSGPVTRGEAVSFYGNNRDSRHGDEATWRINTVKRFQDWGFNTLGNWTDPSFYAMSEIPFVVNGWVNSGPGRKQTSVMGPDGYWGKLPDPWDSNFSANAKMMADEIATQVNSLSTAQKLKIVGIFVDNEMSWDDEGNPSNTYRNLNGEAKTMAQIAEQYYSVVSGALEAAGLGNYLYLGNRFADWGRTPEVVAVAAKYADVLSFNIYKKNIAEDWDADQLAQIATLDRPVIIGEYHFGALDSGNYGEGIQVAASQKDRAEKYAAYMDSVLANKHFVGAHWFQYIDSPIAGRAWDGENYNVGFVNVTDAPYTEMTDKARVVNCQIYGDDCASLDPTAEVTMKMSSIDELYSGNNIGVTQADLISDNDPEDPTGPEEPANPETNKPYKNEGGSLSVFGFLMLVILRFTRCFD</sequence>
<dbReference type="InterPro" id="IPR017853">
    <property type="entry name" value="GH"/>
</dbReference>